<dbReference type="EMBL" id="PXXO01000004">
    <property type="protein sequence ID" value="PSJ06319.1"/>
    <property type="molecule type" value="Genomic_DNA"/>
</dbReference>
<evidence type="ECO:0000313" key="2">
    <source>
        <dbReference type="Proteomes" id="UP000243002"/>
    </source>
</evidence>
<comment type="caution">
    <text evidence="1">The sequence shown here is derived from an EMBL/GenBank/DDBJ whole genome shotgun (WGS) entry which is preliminary data.</text>
</comment>
<dbReference type="AlphaFoldDB" id="A0A2P7MYM6"/>
<dbReference type="Proteomes" id="UP000243002">
    <property type="component" value="Unassembled WGS sequence"/>
</dbReference>
<gene>
    <name evidence="1" type="ORF">C7K55_05205</name>
</gene>
<dbReference type="OrthoDB" id="487334at2"/>
<accession>A0A2P7MYM6</accession>
<protein>
    <submittedName>
        <fullName evidence="1">DUF3143 domain-containing protein</fullName>
    </submittedName>
</protein>
<sequence length="88" mass="10078">MTEMPSSQTPLYHHPLPALEHWLEQLGAKRQRANPCLWDLHRPEWSAQIELEVDELKVSWHSDGQVCVRHFPYGLSRADAEAVILAGP</sequence>
<dbReference type="Pfam" id="PF11341">
    <property type="entry name" value="DUF3143"/>
    <property type="match status" value="1"/>
</dbReference>
<keyword evidence="2" id="KW-1185">Reference proteome</keyword>
<proteinExistence type="predicted"/>
<reference evidence="1 2" key="1">
    <citation type="journal article" date="2018" name="Environ. Microbiol.">
        <title>Ecological and genomic features of two widespread freshwater picocyanobacteria.</title>
        <authorList>
            <person name="Cabello-Yeves P.J."/>
            <person name="Picazo A."/>
            <person name="Camacho A."/>
            <person name="Callieri C."/>
            <person name="Rosselli R."/>
            <person name="Roda-Garcia J.J."/>
            <person name="Coutinho F.H."/>
            <person name="Rodriguez-Valera F."/>
        </authorList>
    </citation>
    <scope>NUCLEOTIDE SEQUENCE [LARGE SCALE GENOMIC DNA]</scope>
    <source>
        <strain evidence="1 2">Tous</strain>
    </source>
</reference>
<evidence type="ECO:0000313" key="1">
    <source>
        <dbReference type="EMBL" id="PSJ06319.1"/>
    </source>
</evidence>
<dbReference type="PANTHER" id="PTHR35765">
    <property type="entry name" value="OS05G0569200 PROTEIN"/>
    <property type="match status" value="1"/>
</dbReference>
<name>A0A2P7MYM6_9CYAN</name>
<dbReference type="InterPro" id="IPR021489">
    <property type="entry name" value="DUF3143"/>
</dbReference>
<dbReference type="RefSeq" id="WP_106502354.1">
    <property type="nucleotide sequence ID" value="NZ_PXXO01000004.1"/>
</dbReference>
<organism evidence="1 2">
    <name type="scientific">Cyanobium usitatum str. Tous</name>
    <dbReference type="NCBI Taxonomy" id="2116684"/>
    <lineage>
        <taxon>Bacteria</taxon>
        <taxon>Bacillati</taxon>
        <taxon>Cyanobacteriota</taxon>
        <taxon>Cyanophyceae</taxon>
        <taxon>Synechococcales</taxon>
        <taxon>Prochlorococcaceae</taxon>
        <taxon>Cyanobium</taxon>
    </lineage>
</organism>
<dbReference type="PANTHER" id="PTHR35765:SF2">
    <property type="entry name" value="OS05G0569200 PROTEIN"/>
    <property type="match status" value="1"/>
</dbReference>